<feature type="compositionally biased region" description="Basic and acidic residues" evidence="2">
    <location>
        <begin position="293"/>
        <end position="308"/>
    </location>
</feature>
<feature type="region of interest" description="Disordered" evidence="2">
    <location>
        <begin position="204"/>
        <end position="230"/>
    </location>
</feature>
<feature type="compositionally biased region" description="Polar residues" evidence="2">
    <location>
        <begin position="326"/>
        <end position="337"/>
    </location>
</feature>
<dbReference type="Proteomes" id="UP000789739">
    <property type="component" value="Unassembled WGS sequence"/>
</dbReference>
<evidence type="ECO:0000313" key="4">
    <source>
        <dbReference type="EMBL" id="CAG8625410.1"/>
    </source>
</evidence>
<protein>
    <submittedName>
        <fullName evidence="4">8491_t:CDS:1</fullName>
    </submittedName>
</protein>
<feature type="transmembrane region" description="Helical" evidence="3">
    <location>
        <begin position="44"/>
        <end position="68"/>
    </location>
</feature>
<feature type="region of interest" description="Disordered" evidence="2">
    <location>
        <begin position="275"/>
        <end position="454"/>
    </location>
</feature>
<proteinExistence type="predicted"/>
<dbReference type="AlphaFoldDB" id="A0A9N9GPI8"/>
<keyword evidence="3" id="KW-0812">Transmembrane</keyword>
<feature type="compositionally biased region" description="Polar residues" evidence="2">
    <location>
        <begin position="407"/>
        <end position="421"/>
    </location>
</feature>
<feature type="transmembrane region" description="Helical" evidence="3">
    <location>
        <begin position="144"/>
        <end position="173"/>
    </location>
</feature>
<evidence type="ECO:0000256" key="3">
    <source>
        <dbReference type="SAM" id="Phobius"/>
    </source>
</evidence>
<comment type="caution">
    <text evidence="4">The sequence shown here is derived from an EMBL/GenBank/DDBJ whole genome shotgun (WGS) entry which is preliminary data.</text>
</comment>
<sequence>MKKERAMSAYKLPVSISVLVTCSLIVLTRTNTAADFTNLDQLAIRYYIALGVHQLTIMMILTVMIHVLTQTKYNRVDHSFRVISLITLWISGVGYSALTLGPLWGIVGINIYHTLVYTIFALRAVMVLYVIIRLYQTLLIEGPVYILIFAKSSTTLIVPIVWSIVMIVILFLLSCPFEQFETKLQNVRAEEEVKPEYKTGLDIGVPYDVHQTNDGRQETNGGHQGLQGQQAYPPQDYVLPTYTQQLLQQTQRQQAQRQQAQRQQQIQTQQTQSQRLQAQASRQQAYIPQSYEDQGHTHVRQSYERRGYEQAYVPQTYEPAYKPRTYESQTYEPQTYGSRSQTYESQTQSSTYGSSQSPTYGSRSQTYDSQTQSSTQSPTYGSRSQTYDSQTQSSTYGSSQSPTYGSRSQTYSEQDYGQQFYSPRAYEQPPPRAAMTNFAQGRPVHYSASSSSDE</sequence>
<feature type="compositionally biased region" description="Polar residues" evidence="2">
    <location>
        <begin position="218"/>
        <end position="230"/>
    </location>
</feature>
<feature type="coiled-coil region" evidence="1">
    <location>
        <begin position="243"/>
        <end position="272"/>
    </location>
</feature>
<feature type="compositionally biased region" description="Low complexity" evidence="2">
    <location>
        <begin position="338"/>
        <end position="406"/>
    </location>
</feature>
<dbReference type="EMBL" id="CAJVPI010001752">
    <property type="protein sequence ID" value="CAG8625410.1"/>
    <property type="molecule type" value="Genomic_DNA"/>
</dbReference>
<keyword evidence="1" id="KW-0175">Coiled coil</keyword>
<name>A0A9N9GPI8_9GLOM</name>
<feature type="transmembrane region" description="Helical" evidence="3">
    <location>
        <begin position="80"/>
        <end position="105"/>
    </location>
</feature>
<reference evidence="4" key="1">
    <citation type="submission" date="2021-06" db="EMBL/GenBank/DDBJ databases">
        <authorList>
            <person name="Kallberg Y."/>
            <person name="Tangrot J."/>
            <person name="Rosling A."/>
        </authorList>
    </citation>
    <scope>NUCLEOTIDE SEQUENCE</scope>
    <source>
        <strain evidence="4">BR232B</strain>
    </source>
</reference>
<evidence type="ECO:0000313" key="5">
    <source>
        <dbReference type="Proteomes" id="UP000789739"/>
    </source>
</evidence>
<evidence type="ECO:0000256" key="2">
    <source>
        <dbReference type="SAM" id="MobiDB-lite"/>
    </source>
</evidence>
<gene>
    <name evidence="4" type="ORF">PBRASI_LOCUS8949</name>
</gene>
<keyword evidence="5" id="KW-1185">Reference proteome</keyword>
<feature type="transmembrane region" description="Helical" evidence="3">
    <location>
        <begin position="111"/>
        <end position="132"/>
    </location>
</feature>
<keyword evidence="3" id="KW-1133">Transmembrane helix</keyword>
<keyword evidence="3" id="KW-0472">Membrane</keyword>
<accession>A0A9N9GPI8</accession>
<evidence type="ECO:0000256" key="1">
    <source>
        <dbReference type="SAM" id="Coils"/>
    </source>
</evidence>
<dbReference type="OrthoDB" id="10551333at2759"/>
<feature type="compositionally biased region" description="Low complexity" evidence="2">
    <location>
        <begin position="275"/>
        <end position="285"/>
    </location>
</feature>
<organism evidence="4 5">
    <name type="scientific">Paraglomus brasilianum</name>
    <dbReference type="NCBI Taxonomy" id="144538"/>
    <lineage>
        <taxon>Eukaryota</taxon>
        <taxon>Fungi</taxon>
        <taxon>Fungi incertae sedis</taxon>
        <taxon>Mucoromycota</taxon>
        <taxon>Glomeromycotina</taxon>
        <taxon>Glomeromycetes</taxon>
        <taxon>Paraglomerales</taxon>
        <taxon>Paraglomeraceae</taxon>
        <taxon>Paraglomus</taxon>
    </lineage>
</organism>